<dbReference type="Pfam" id="PF13855">
    <property type="entry name" value="LRR_8"/>
    <property type="match status" value="1"/>
</dbReference>
<name>A0A6D2LIN1_9BRAS</name>
<dbReference type="PANTHER" id="PTHR48064:SF1">
    <property type="entry name" value="RECEPTOR-LIKE PROTEIN 51-RELATED"/>
    <property type="match status" value="1"/>
</dbReference>
<evidence type="ECO:0000256" key="9">
    <source>
        <dbReference type="SAM" id="MobiDB-lite"/>
    </source>
</evidence>
<evidence type="ECO:0000313" key="12">
    <source>
        <dbReference type="EMBL" id="CAA7059793.1"/>
    </source>
</evidence>
<dbReference type="FunFam" id="3.80.10.10:FF:000111">
    <property type="entry name" value="LRR receptor-like serine/threonine-protein kinase ERECTA"/>
    <property type="match status" value="1"/>
</dbReference>
<keyword evidence="5" id="KW-0677">Repeat</keyword>
<keyword evidence="3" id="KW-0433">Leucine-rich repeat</keyword>
<evidence type="ECO:0000256" key="6">
    <source>
        <dbReference type="ARBA" id="ARBA00022989"/>
    </source>
</evidence>
<dbReference type="InterPro" id="IPR032675">
    <property type="entry name" value="LRR_dom_sf"/>
</dbReference>
<dbReference type="Proteomes" id="UP000467841">
    <property type="component" value="Unassembled WGS sequence"/>
</dbReference>
<evidence type="ECO:0000256" key="3">
    <source>
        <dbReference type="ARBA" id="ARBA00022614"/>
    </source>
</evidence>
<feature type="compositionally biased region" description="Pro residues" evidence="9">
    <location>
        <begin position="28"/>
        <end position="48"/>
    </location>
</feature>
<evidence type="ECO:0000256" key="4">
    <source>
        <dbReference type="ARBA" id="ARBA00022692"/>
    </source>
</evidence>
<keyword evidence="4 10" id="KW-0812">Transmembrane</keyword>
<gene>
    <name evidence="12" type="ORF">MERR_LOCUS47029</name>
</gene>
<keyword evidence="7 10" id="KW-0472">Membrane</keyword>
<comment type="similarity">
    <text evidence="2">Belongs to the RLP family.</text>
</comment>
<organism evidence="12 13">
    <name type="scientific">Microthlaspi erraticum</name>
    <dbReference type="NCBI Taxonomy" id="1685480"/>
    <lineage>
        <taxon>Eukaryota</taxon>
        <taxon>Viridiplantae</taxon>
        <taxon>Streptophyta</taxon>
        <taxon>Embryophyta</taxon>
        <taxon>Tracheophyta</taxon>
        <taxon>Spermatophyta</taxon>
        <taxon>Magnoliopsida</taxon>
        <taxon>eudicotyledons</taxon>
        <taxon>Gunneridae</taxon>
        <taxon>Pentapetalae</taxon>
        <taxon>rosids</taxon>
        <taxon>malvids</taxon>
        <taxon>Brassicales</taxon>
        <taxon>Brassicaceae</taxon>
        <taxon>Coluteocarpeae</taxon>
        <taxon>Microthlaspi</taxon>
    </lineage>
</organism>
<comment type="subcellular location">
    <subcellularLocation>
        <location evidence="1">Membrane</location>
        <topology evidence="1">Single-pass membrane protein</topology>
    </subcellularLocation>
</comment>
<feature type="compositionally biased region" description="Acidic residues" evidence="9">
    <location>
        <begin position="389"/>
        <end position="400"/>
    </location>
</feature>
<proteinExistence type="inferred from homology"/>
<feature type="signal peptide" evidence="11">
    <location>
        <begin position="1"/>
        <end position="23"/>
    </location>
</feature>
<dbReference type="Gene3D" id="3.80.10.10">
    <property type="entry name" value="Ribonuclease Inhibitor"/>
    <property type="match status" value="1"/>
</dbReference>
<feature type="region of interest" description="Disordered" evidence="9">
    <location>
        <begin position="26"/>
        <end position="59"/>
    </location>
</feature>
<keyword evidence="11" id="KW-0732">Signal</keyword>
<keyword evidence="6 10" id="KW-1133">Transmembrane helix</keyword>
<dbReference type="EMBL" id="CACVBM020001795">
    <property type="protein sequence ID" value="CAA7059793.1"/>
    <property type="molecule type" value="Genomic_DNA"/>
</dbReference>
<feature type="region of interest" description="Disordered" evidence="9">
    <location>
        <begin position="376"/>
        <end position="408"/>
    </location>
</feature>
<evidence type="ECO:0000256" key="5">
    <source>
        <dbReference type="ARBA" id="ARBA00022737"/>
    </source>
</evidence>
<dbReference type="SUPFAM" id="SSF52058">
    <property type="entry name" value="L domain-like"/>
    <property type="match status" value="1"/>
</dbReference>
<evidence type="ECO:0000256" key="7">
    <source>
        <dbReference type="ARBA" id="ARBA00023136"/>
    </source>
</evidence>
<evidence type="ECO:0008006" key="14">
    <source>
        <dbReference type="Google" id="ProtNLM"/>
    </source>
</evidence>
<keyword evidence="8" id="KW-0325">Glycoprotein</keyword>
<dbReference type="PROSITE" id="PS51450">
    <property type="entry name" value="LRR"/>
    <property type="match status" value="1"/>
</dbReference>
<accession>A0A6D2LIN1</accession>
<evidence type="ECO:0000256" key="11">
    <source>
        <dbReference type="SAM" id="SignalP"/>
    </source>
</evidence>
<evidence type="ECO:0000256" key="10">
    <source>
        <dbReference type="SAM" id="Phobius"/>
    </source>
</evidence>
<sequence length="440" mass="46799">MKLPSPSLPLLLLLHLLSATISAAPSLSPTPSPTISPVPRSSPTPHTSPIPRTSSSPLDPKQLKALESLNIPTVKNPCNHLPSKSTPTAVVTCDAGSPFRLVTSISFTNCSSDLSISSTALRALSPSLTSLSFLNCPSLSLPPRLPESLHSFSAVSSFLRHRNGLSGIFLARLVNLTDLTISSVPVSTSGLYVILGNMHDVVSLTISHANLSGNIPKSFHSNLTFIDLSDNLLKGPIPTSITLLSNLKSLNLSGNSISGDIPDGIGDLISLKNLSLASNKLSGPIPDSISSIPELTHLDLSGNQLNGTVPRFISKMKYLTHLNLANNAFNGVLPFNASFLKKLEVFKIGGNSDLCYNRTALSSKMKLGIAQCDKHGLPLSPPPQKEDSSSDYDYDNEDESSEKKKEEHHGPNKVVLGVAIGLSSLVFLIIFLILLAKWCG</sequence>
<reference evidence="12" key="1">
    <citation type="submission" date="2020-01" db="EMBL/GenBank/DDBJ databases">
        <authorList>
            <person name="Mishra B."/>
        </authorList>
    </citation>
    <scope>NUCLEOTIDE SEQUENCE [LARGE SCALE GENOMIC DNA]</scope>
</reference>
<dbReference type="GO" id="GO:0016020">
    <property type="term" value="C:membrane"/>
    <property type="evidence" value="ECO:0007669"/>
    <property type="project" value="UniProtKB-SubCell"/>
</dbReference>
<keyword evidence="13" id="KW-1185">Reference proteome</keyword>
<comment type="caution">
    <text evidence="12">The sequence shown here is derived from an EMBL/GenBank/DDBJ whole genome shotgun (WGS) entry which is preliminary data.</text>
</comment>
<evidence type="ECO:0000256" key="8">
    <source>
        <dbReference type="ARBA" id="ARBA00023180"/>
    </source>
</evidence>
<protein>
    <recommendedName>
        <fullName evidence="14">Leucine-rich repeat-containing N-terminal plant-type domain-containing protein</fullName>
    </recommendedName>
</protein>
<evidence type="ECO:0000313" key="13">
    <source>
        <dbReference type="Proteomes" id="UP000467841"/>
    </source>
</evidence>
<dbReference type="AlphaFoldDB" id="A0A6D2LIN1"/>
<evidence type="ECO:0000256" key="1">
    <source>
        <dbReference type="ARBA" id="ARBA00004167"/>
    </source>
</evidence>
<evidence type="ECO:0000256" key="2">
    <source>
        <dbReference type="ARBA" id="ARBA00009592"/>
    </source>
</evidence>
<dbReference type="PANTHER" id="PTHR48064">
    <property type="entry name" value="OS01G0750400 PROTEIN"/>
    <property type="match status" value="1"/>
</dbReference>
<feature type="transmembrane region" description="Helical" evidence="10">
    <location>
        <begin position="414"/>
        <end position="436"/>
    </location>
</feature>
<dbReference type="InterPro" id="IPR001611">
    <property type="entry name" value="Leu-rich_rpt"/>
</dbReference>
<dbReference type="Pfam" id="PF00560">
    <property type="entry name" value="LRR_1"/>
    <property type="match status" value="1"/>
</dbReference>
<dbReference type="OrthoDB" id="676979at2759"/>
<feature type="chain" id="PRO_5025541636" description="Leucine-rich repeat-containing N-terminal plant-type domain-containing protein" evidence="11">
    <location>
        <begin position="24"/>
        <end position="440"/>
    </location>
</feature>
<dbReference type="InterPro" id="IPR053038">
    <property type="entry name" value="RLP_Defense"/>
</dbReference>